<sequence>MNPAQETHFEHLVRAYGYSVDGLRAAWSGEIAFRIEAAVCAVALPLAMLLGQTGLERILLIGAVVLVLVVELLNSAVEAVVDLVSPDWHPLAKRAKDLGSAAVFVAAGLAGTVWAIIAYERFLAG</sequence>
<dbReference type="EMBL" id="LVJN01000020">
    <property type="protein sequence ID" value="OSM02142.1"/>
    <property type="molecule type" value="Genomic_DNA"/>
</dbReference>
<dbReference type="GO" id="GO:0005886">
    <property type="term" value="C:plasma membrane"/>
    <property type="evidence" value="ECO:0007669"/>
    <property type="project" value="UniProtKB-SubCell"/>
</dbReference>
<feature type="binding site" evidence="23">
    <location>
        <position position="30"/>
    </location>
    <ligand>
        <name>a divalent metal cation</name>
        <dbReference type="ChEBI" id="CHEBI:60240"/>
    </ligand>
</feature>
<keyword evidence="14 23" id="KW-0460">Magnesium</keyword>
<evidence type="ECO:0000256" key="6">
    <source>
        <dbReference type="ARBA" id="ARBA00022516"/>
    </source>
</evidence>
<keyword evidence="17 24" id="KW-0472">Membrane</keyword>
<dbReference type="PANTHER" id="PTHR34299">
    <property type="entry name" value="DIACYLGLYCEROL KINASE"/>
    <property type="match status" value="1"/>
</dbReference>
<evidence type="ECO:0000256" key="12">
    <source>
        <dbReference type="ARBA" id="ARBA00022777"/>
    </source>
</evidence>
<feature type="binding site" evidence="22">
    <location>
        <begin position="96"/>
        <end position="97"/>
    </location>
    <ligand>
        <name>ATP</name>
        <dbReference type="ChEBI" id="CHEBI:30616"/>
    </ligand>
</feature>
<comment type="similarity">
    <text evidence="2 24">Belongs to the bacterial diacylglycerol kinase family.</text>
</comment>
<accession>A0A1Y2K2E8</accession>
<feature type="binding site" evidence="23">
    <location>
        <position position="78"/>
    </location>
    <ligand>
        <name>a divalent metal cation</name>
        <dbReference type="ChEBI" id="CHEBI:60240"/>
    </ligand>
</feature>
<dbReference type="PANTHER" id="PTHR34299:SF1">
    <property type="entry name" value="DIACYLGLYCEROL KINASE"/>
    <property type="match status" value="1"/>
</dbReference>
<dbReference type="EC" id="2.7.1.107" evidence="3 24"/>
<dbReference type="AlphaFoldDB" id="A0A1Y2K2E8"/>
<dbReference type="InterPro" id="IPR036945">
    <property type="entry name" value="DAGK_sf"/>
</dbReference>
<comment type="cofactor">
    <cofactor evidence="23">
        <name>Mg(2+)</name>
        <dbReference type="ChEBI" id="CHEBI:18420"/>
    </cofactor>
    <text evidence="23">Mn(2+), Zn(2+), Cd(2+) and Co(2+) support activity to lesser extents.</text>
</comment>
<evidence type="ECO:0000256" key="20">
    <source>
        <dbReference type="PIRSR" id="PIRSR600829-1"/>
    </source>
</evidence>
<dbReference type="GO" id="GO:0046872">
    <property type="term" value="F:metal ion binding"/>
    <property type="evidence" value="ECO:0007669"/>
    <property type="project" value="UniProtKB-KW"/>
</dbReference>
<feature type="binding site" evidence="21">
    <location>
        <begin position="24"/>
        <end position="27"/>
    </location>
    <ligand>
        <name>substrate</name>
    </ligand>
</feature>
<dbReference type="Pfam" id="PF01219">
    <property type="entry name" value="DAGK_prokar"/>
    <property type="match status" value="1"/>
</dbReference>
<name>A0A1Y2K2E8_9PROT</name>
<comment type="caution">
    <text evidence="25">The sequence shown here is derived from an EMBL/GenBank/DDBJ whole genome shotgun (WGS) entry which is preliminary data.</text>
</comment>
<proteinExistence type="inferred from homology"/>
<evidence type="ECO:0000256" key="9">
    <source>
        <dbReference type="ARBA" id="ARBA00022692"/>
    </source>
</evidence>
<keyword evidence="11 22" id="KW-0547">Nucleotide-binding</keyword>
<evidence type="ECO:0000313" key="25">
    <source>
        <dbReference type="EMBL" id="OSM02142.1"/>
    </source>
</evidence>
<dbReference type="InterPro" id="IPR033718">
    <property type="entry name" value="DAGK_prok"/>
</dbReference>
<protein>
    <recommendedName>
        <fullName evidence="4 24">Diacylglycerol kinase</fullName>
        <ecNumber evidence="3 24">2.7.1.107</ecNumber>
    </recommendedName>
</protein>
<evidence type="ECO:0000256" key="22">
    <source>
        <dbReference type="PIRSR" id="PIRSR600829-3"/>
    </source>
</evidence>
<evidence type="ECO:0000256" key="17">
    <source>
        <dbReference type="ARBA" id="ARBA00023136"/>
    </source>
</evidence>
<keyword evidence="9 24" id="KW-0812">Transmembrane</keyword>
<dbReference type="Proteomes" id="UP000194003">
    <property type="component" value="Unassembled WGS sequence"/>
</dbReference>
<dbReference type="CDD" id="cd14264">
    <property type="entry name" value="DAGK_IM"/>
    <property type="match status" value="1"/>
</dbReference>
<dbReference type="OrthoDB" id="7595530at2"/>
<evidence type="ECO:0000256" key="7">
    <source>
        <dbReference type="ARBA" id="ARBA00022519"/>
    </source>
</evidence>
<evidence type="ECO:0000256" key="3">
    <source>
        <dbReference type="ARBA" id="ARBA00012133"/>
    </source>
</evidence>
<dbReference type="GO" id="GO:0006654">
    <property type="term" value="P:phosphatidic acid biosynthetic process"/>
    <property type="evidence" value="ECO:0007669"/>
    <property type="project" value="InterPro"/>
</dbReference>
<feature type="binding site" evidence="21">
    <location>
        <position position="71"/>
    </location>
    <ligand>
        <name>substrate</name>
    </ligand>
</feature>
<evidence type="ECO:0000256" key="2">
    <source>
        <dbReference type="ARBA" id="ARBA00005967"/>
    </source>
</evidence>
<evidence type="ECO:0000256" key="24">
    <source>
        <dbReference type="RuleBase" id="RU363065"/>
    </source>
</evidence>
<keyword evidence="15 24" id="KW-1133">Transmembrane helix</keyword>
<dbReference type="InterPro" id="IPR000829">
    <property type="entry name" value="DAGK"/>
</dbReference>
<evidence type="ECO:0000256" key="11">
    <source>
        <dbReference type="ARBA" id="ARBA00022741"/>
    </source>
</evidence>
<keyword evidence="5" id="KW-1003">Cell membrane</keyword>
<dbReference type="RefSeq" id="WP_085444631.1">
    <property type="nucleotide sequence ID" value="NZ_LVJN01000020.1"/>
</dbReference>
<keyword evidence="12 24" id="KW-0418">Kinase</keyword>
<evidence type="ECO:0000256" key="15">
    <source>
        <dbReference type="ARBA" id="ARBA00022989"/>
    </source>
</evidence>
<keyword evidence="7 24" id="KW-0997">Cell inner membrane</keyword>
<feature type="transmembrane region" description="Helical" evidence="24">
    <location>
        <begin position="31"/>
        <end position="51"/>
    </location>
</feature>
<comment type="function">
    <text evidence="24">Catalyzes the ATP-dependent phosphorylation of sn-l,2-diacylglycerol (DAG) to phosphatidic acid. Involved in the recycling of diacylglycerol produced as a by-product during membrane-derived oligosaccharide (MDO) biosynthesis.</text>
</comment>
<keyword evidence="19 24" id="KW-1208">Phospholipid metabolism</keyword>
<evidence type="ECO:0000256" key="4">
    <source>
        <dbReference type="ARBA" id="ARBA00017575"/>
    </source>
</evidence>
<keyword evidence="13 22" id="KW-0067">ATP-binding</keyword>
<dbReference type="PROSITE" id="PS01069">
    <property type="entry name" value="DAGK_PROKAR"/>
    <property type="match status" value="1"/>
</dbReference>
<evidence type="ECO:0000256" key="1">
    <source>
        <dbReference type="ARBA" id="ARBA00004429"/>
    </source>
</evidence>
<evidence type="ECO:0000256" key="18">
    <source>
        <dbReference type="ARBA" id="ARBA00023209"/>
    </source>
</evidence>
<keyword evidence="8 24" id="KW-0808">Transferase</keyword>
<feature type="binding site" evidence="21">
    <location>
        <position position="57"/>
    </location>
    <ligand>
        <name>substrate</name>
    </ligand>
</feature>
<comment type="subcellular location">
    <subcellularLocation>
        <location evidence="1 24">Cell inner membrane</location>
        <topology evidence="1 24">Multi-pass membrane protein</topology>
    </subcellularLocation>
</comment>
<comment type="catalytic activity">
    <reaction evidence="24">
        <text>a 1,2-diacyl-sn-glycerol + ATP = a 1,2-diacyl-sn-glycero-3-phosphate + ADP + H(+)</text>
        <dbReference type="Rhea" id="RHEA:10272"/>
        <dbReference type="ChEBI" id="CHEBI:15378"/>
        <dbReference type="ChEBI" id="CHEBI:17815"/>
        <dbReference type="ChEBI" id="CHEBI:30616"/>
        <dbReference type="ChEBI" id="CHEBI:58608"/>
        <dbReference type="ChEBI" id="CHEBI:456216"/>
        <dbReference type="EC" id="2.7.1.107"/>
    </reaction>
</comment>
<evidence type="ECO:0000256" key="21">
    <source>
        <dbReference type="PIRSR" id="PIRSR600829-2"/>
    </source>
</evidence>
<gene>
    <name evidence="25" type="ORF">MAIT1_02237</name>
</gene>
<feature type="binding site" evidence="21">
    <location>
        <begin position="32"/>
        <end position="36"/>
    </location>
    <ligand>
        <name>substrate</name>
    </ligand>
</feature>
<keyword evidence="18" id="KW-0594">Phospholipid biosynthesis</keyword>
<keyword evidence="16 24" id="KW-0443">Lipid metabolism</keyword>
<keyword evidence="6" id="KW-0444">Lipid biosynthesis</keyword>
<feature type="binding site" evidence="22">
    <location>
        <position position="18"/>
    </location>
    <ligand>
        <name>ATP</name>
        <dbReference type="ChEBI" id="CHEBI:30616"/>
    </ligand>
</feature>
<dbReference type="GO" id="GO:0004143">
    <property type="term" value="F:ATP-dependent diacylglycerol kinase activity"/>
    <property type="evidence" value="ECO:0007669"/>
    <property type="project" value="UniProtKB-EC"/>
</dbReference>
<evidence type="ECO:0000256" key="16">
    <source>
        <dbReference type="ARBA" id="ARBA00023098"/>
    </source>
</evidence>
<feature type="binding site" evidence="22">
    <location>
        <position position="78"/>
    </location>
    <ligand>
        <name>ATP</name>
        <dbReference type="ChEBI" id="CHEBI:30616"/>
    </ligand>
</feature>
<evidence type="ECO:0000256" key="19">
    <source>
        <dbReference type="ARBA" id="ARBA00023264"/>
    </source>
</evidence>
<evidence type="ECO:0000256" key="14">
    <source>
        <dbReference type="ARBA" id="ARBA00022842"/>
    </source>
</evidence>
<feature type="active site" description="Proton acceptor" evidence="20">
    <location>
        <position position="71"/>
    </location>
</feature>
<evidence type="ECO:0000256" key="23">
    <source>
        <dbReference type="PIRSR" id="PIRSR600829-4"/>
    </source>
</evidence>
<dbReference type="GO" id="GO:0005524">
    <property type="term" value="F:ATP binding"/>
    <property type="evidence" value="ECO:0007669"/>
    <property type="project" value="UniProtKB-KW"/>
</dbReference>
<dbReference type="STRING" id="1434232.MAIT1_02237"/>
<dbReference type="Gene3D" id="1.10.287.3610">
    <property type="match status" value="1"/>
</dbReference>
<feature type="transmembrane region" description="Helical" evidence="24">
    <location>
        <begin position="58"/>
        <end position="81"/>
    </location>
</feature>
<feature type="binding site" evidence="22">
    <location>
        <position position="30"/>
    </location>
    <ligand>
        <name>ATP</name>
        <dbReference type="ChEBI" id="CHEBI:30616"/>
    </ligand>
</feature>
<evidence type="ECO:0000256" key="10">
    <source>
        <dbReference type="ARBA" id="ARBA00022723"/>
    </source>
</evidence>
<feature type="transmembrane region" description="Helical" evidence="24">
    <location>
        <begin position="101"/>
        <end position="119"/>
    </location>
</feature>
<evidence type="ECO:0000313" key="26">
    <source>
        <dbReference type="Proteomes" id="UP000194003"/>
    </source>
</evidence>
<organism evidence="25 26">
    <name type="scientific">Magnetofaba australis IT-1</name>
    <dbReference type="NCBI Taxonomy" id="1434232"/>
    <lineage>
        <taxon>Bacteria</taxon>
        <taxon>Pseudomonadati</taxon>
        <taxon>Pseudomonadota</taxon>
        <taxon>Magnetococcia</taxon>
        <taxon>Magnetococcales</taxon>
        <taxon>Magnetococcaceae</taxon>
        <taxon>Magnetofaba</taxon>
    </lineage>
</organism>
<evidence type="ECO:0000256" key="5">
    <source>
        <dbReference type="ARBA" id="ARBA00022475"/>
    </source>
</evidence>
<evidence type="ECO:0000256" key="8">
    <source>
        <dbReference type="ARBA" id="ARBA00022679"/>
    </source>
</evidence>
<keyword evidence="26" id="KW-1185">Reference proteome</keyword>
<evidence type="ECO:0000256" key="13">
    <source>
        <dbReference type="ARBA" id="ARBA00022840"/>
    </source>
</evidence>
<reference evidence="25 26" key="1">
    <citation type="journal article" date="2016" name="BMC Genomics">
        <title>Combined genomic and structural analyses of a cultured magnetotactic bacterium reveals its niche adaptation to a dynamic environment.</title>
        <authorList>
            <person name="Araujo A.C."/>
            <person name="Morillo V."/>
            <person name="Cypriano J."/>
            <person name="Teixeira L.C."/>
            <person name="Leao P."/>
            <person name="Lyra S."/>
            <person name="Almeida L.G."/>
            <person name="Bazylinski D.A."/>
            <person name="Vasconcellos A.T."/>
            <person name="Abreu F."/>
            <person name="Lins U."/>
        </authorList>
    </citation>
    <scope>NUCLEOTIDE SEQUENCE [LARGE SCALE GENOMIC DNA]</scope>
    <source>
        <strain evidence="25 26">IT-1</strain>
    </source>
</reference>
<feature type="binding site" evidence="21">
    <location>
        <position position="100"/>
    </location>
    <ligand>
        <name>substrate</name>
    </ligand>
</feature>
<keyword evidence="10 23" id="KW-0479">Metal-binding</keyword>